<proteinExistence type="predicted"/>
<name>A0AAV2T963_CALDB</name>
<keyword evidence="1" id="KW-0472">Membrane</keyword>
<keyword evidence="1" id="KW-0812">Transmembrane</keyword>
<protein>
    <submittedName>
        <fullName evidence="2">Uncharacterized protein</fullName>
    </submittedName>
</protein>
<evidence type="ECO:0000313" key="2">
    <source>
        <dbReference type="EMBL" id="CAL5133958.1"/>
    </source>
</evidence>
<gene>
    <name evidence="2" type="ORF">CDAUBV1_LOCUS7170</name>
</gene>
<reference evidence="2" key="1">
    <citation type="submission" date="2024-06" db="EMBL/GenBank/DDBJ databases">
        <authorList>
            <person name="Liu X."/>
            <person name="Lenzi L."/>
            <person name="Haldenby T S."/>
            <person name="Uol C."/>
        </authorList>
    </citation>
    <scope>NUCLEOTIDE SEQUENCE</scope>
</reference>
<feature type="transmembrane region" description="Helical" evidence="1">
    <location>
        <begin position="126"/>
        <end position="146"/>
    </location>
</feature>
<keyword evidence="1" id="KW-1133">Transmembrane helix</keyword>
<dbReference type="EMBL" id="CAXLJL010000168">
    <property type="protein sequence ID" value="CAL5133958.1"/>
    <property type="molecule type" value="Genomic_DNA"/>
</dbReference>
<evidence type="ECO:0000313" key="3">
    <source>
        <dbReference type="Proteomes" id="UP001497525"/>
    </source>
</evidence>
<organism evidence="2 3">
    <name type="scientific">Calicophoron daubneyi</name>
    <name type="common">Rumen fluke</name>
    <name type="synonym">Paramphistomum daubneyi</name>
    <dbReference type="NCBI Taxonomy" id="300641"/>
    <lineage>
        <taxon>Eukaryota</taxon>
        <taxon>Metazoa</taxon>
        <taxon>Spiralia</taxon>
        <taxon>Lophotrochozoa</taxon>
        <taxon>Platyhelminthes</taxon>
        <taxon>Trematoda</taxon>
        <taxon>Digenea</taxon>
        <taxon>Plagiorchiida</taxon>
        <taxon>Pronocephalata</taxon>
        <taxon>Paramphistomoidea</taxon>
        <taxon>Paramphistomidae</taxon>
        <taxon>Calicophoron</taxon>
    </lineage>
</organism>
<dbReference type="Proteomes" id="UP001497525">
    <property type="component" value="Unassembled WGS sequence"/>
</dbReference>
<accession>A0AAV2T963</accession>
<evidence type="ECO:0000256" key="1">
    <source>
        <dbReference type="SAM" id="Phobius"/>
    </source>
</evidence>
<sequence length="651" mass="72930">MRKLEVKCEDGLVSSPQALSISGAIDRAVLLKTSTATTTTLVPGIIQPSGLAPLDILSRYPLHSFLLERFAPSGIYLDRYISPLWLPFALIGCSVCVVVYGLANWRQPVRNPSGPSSRPSVSAGPAAYITVMAVLYLVHDLLTILIDIDTAWNTGLLAWNQLSCPLSHAFFSATGWAISVLTLTLGIEVLFIIYRKPKPYENKRFRWLIAQGHPRKALHISIAIVLVTSLLGLIETVYWRVQYYLPNTIHNPFYTGSFGSAENPLARCEVAGRFQHLFLTKLRRLDVVGRLDETGRYDMSTSLASSYADYKWISGITIETTLSLANICLALTIVRAKLVDAEFTRLLARRSDVDPNTVRMHMIEVTHIAALCLIQGLCHLPEALLVMLEPLTGPGEVNLTDTELELDRTWQRYFLMVTARVVGQEIAELPAALLLPICLGLSRRFRRDFCLIFGCGKMDDETDISSADQRIPLQRSGGEVFTSIAPSTLSPTSSQRYVPDVADDICRQRTDPHDSPYEEARPLWKWGRGWTWAHGELAPQNQRGVRVEQPQIIHQPSNMYRAYNAPTAHRALDRRKPYHESNTQLFPPYANSSVAGSWSTLRTDNSTQHRRRSSSANDLLLGQSATSWNTLTSLPRRGEVEVDWFEPRSYV</sequence>
<feature type="transmembrane region" description="Helical" evidence="1">
    <location>
        <begin position="84"/>
        <end position="105"/>
    </location>
</feature>
<dbReference type="Gene3D" id="1.20.1070.10">
    <property type="entry name" value="Rhodopsin 7-helix transmembrane proteins"/>
    <property type="match status" value="1"/>
</dbReference>
<feature type="transmembrane region" description="Helical" evidence="1">
    <location>
        <begin position="217"/>
        <end position="239"/>
    </location>
</feature>
<comment type="caution">
    <text evidence="2">The sequence shown here is derived from an EMBL/GenBank/DDBJ whole genome shotgun (WGS) entry which is preliminary data.</text>
</comment>
<feature type="transmembrane region" description="Helical" evidence="1">
    <location>
        <begin position="166"/>
        <end position="194"/>
    </location>
</feature>
<dbReference type="AlphaFoldDB" id="A0AAV2T963"/>